<proteinExistence type="predicted"/>
<evidence type="ECO:0000256" key="1">
    <source>
        <dbReference type="ARBA" id="ARBA00023002"/>
    </source>
</evidence>
<feature type="non-terminal residue" evidence="2">
    <location>
        <position position="1"/>
    </location>
</feature>
<evidence type="ECO:0000313" key="3">
    <source>
        <dbReference type="Proteomes" id="UP001174934"/>
    </source>
</evidence>
<dbReference type="Proteomes" id="UP001174934">
    <property type="component" value="Unassembled WGS sequence"/>
</dbReference>
<protein>
    <submittedName>
        <fullName evidence="2">Uncharacterized protein</fullName>
    </submittedName>
</protein>
<organism evidence="2 3">
    <name type="scientific">Bombardia bombarda</name>
    <dbReference type="NCBI Taxonomy" id="252184"/>
    <lineage>
        <taxon>Eukaryota</taxon>
        <taxon>Fungi</taxon>
        <taxon>Dikarya</taxon>
        <taxon>Ascomycota</taxon>
        <taxon>Pezizomycotina</taxon>
        <taxon>Sordariomycetes</taxon>
        <taxon>Sordariomycetidae</taxon>
        <taxon>Sordariales</taxon>
        <taxon>Lasiosphaeriaceae</taxon>
        <taxon>Bombardia</taxon>
    </lineage>
</organism>
<name>A0AA39XKZ1_9PEZI</name>
<keyword evidence="1" id="KW-0560">Oxidoreductase</keyword>
<dbReference type="GO" id="GO:0016491">
    <property type="term" value="F:oxidoreductase activity"/>
    <property type="evidence" value="ECO:0007669"/>
    <property type="project" value="UniProtKB-KW"/>
</dbReference>
<sequence>HVCFNREGFHNHIPHHLLALYGTGASAKVLQKGFGENTSYQWPAKPLHEHLATAEDLHQHRGNANYYPDFLRFYQREIEAKGWQAVMSKQLFSGDDASEDLLLRIFSGFFHPMIQLMCALEFQQPAIVAEALAQAAVHGKDDNGFLLESERLANANPSAAEKMGPIIDLVKAVRADEALATAATAGQVDQVSQGVLRYAKDELIKIGARVKAKPEELDERTAEMYDACMYMAVSAAMHPIKHPEFDFWLV</sequence>
<dbReference type="PANTHER" id="PTHR35870:SF1">
    <property type="entry name" value="PROTEIN, PUTATIVE (AFU_ORTHOLOGUE AFUA_5G03330)-RELATED"/>
    <property type="match status" value="1"/>
</dbReference>
<comment type="caution">
    <text evidence="2">The sequence shown here is derived from an EMBL/GenBank/DDBJ whole genome shotgun (WGS) entry which is preliminary data.</text>
</comment>
<keyword evidence="3" id="KW-1185">Reference proteome</keyword>
<evidence type="ECO:0000313" key="2">
    <source>
        <dbReference type="EMBL" id="KAK0635232.1"/>
    </source>
</evidence>
<reference evidence="2" key="1">
    <citation type="submission" date="2023-06" db="EMBL/GenBank/DDBJ databases">
        <title>Genome-scale phylogeny and comparative genomics of the fungal order Sordariales.</title>
        <authorList>
            <consortium name="Lawrence Berkeley National Laboratory"/>
            <person name="Hensen N."/>
            <person name="Bonometti L."/>
            <person name="Westerberg I."/>
            <person name="Brannstrom I.O."/>
            <person name="Guillou S."/>
            <person name="Cros-Aarteil S."/>
            <person name="Calhoun S."/>
            <person name="Haridas S."/>
            <person name="Kuo A."/>
            <person name="Mondo S."/>
            <person name="Pangilinan J."/>
            <person name="Riley R."/>
            <person name="LaButti K."/>
            <person name="Andreopoulos B."/>
            <person name="Lipzen A."/>
            <person name="Chen C."/>
            <person name="Yanf M."/>
            <person name="Daum C."/>
            <person name="Ng V."/>
            <person name="Clum A."/>
            <person name="Steindorff A."/>
            <person name="Ohm R."/>
            <person name="Martin F."/>
            <person name="Silar P."/>
            <person name="Natvig D."/>
            <person name="Lalanne C."/>
            <person name="Gautier V."/>
            <person name="Ament-velasquez S.L."/>
            <person name="Kruys A."/>
            <person name="Hutchinson M.I."/>
            <person name="Powell A.J."/>
            <person name="Barry K."/>
            <person name="Miller A.N."/>
            <person name="Grigoriev I.V."/>
            <person name="Debuchy R."/>
            <person name="Gladieux P."/>
            <person name="Thoren M.H."/>
            <person name="Johannesson H."/>
        </authorList>
    </citation>
    <scope>NUCLEOTIDE SEQUENCE</scope>
    <source>
        <strain evidence="2">SMH3391-2</strain>
    </source>
</reference>
<dbReference type="InterPro" id="IPR025337">
    <property type="entry name" value="Questin_oxidase-like"/>
</dbReference>
<gene>
    <name evidence="2" type="ORF">B0T17DRAFT_483728</name>
</gene>
<accession>A0AA39XKZ1</accession>
<dbReference type="EMBL" id="JAULSR010000001">
    <property type="protein sequence ID" value="KAK0635232.1"/>
    <property type="molecule type" value="Genomic_DNA"/>
</dbReference>
<dbReference type="PANTHER" id="PTHR35870">
    <property type="entry name" value="PROTEIN, PUTATIVE (AFU_ORTHOLOGUE AFUA_5G03330)-RELATED"/>
    <property type="match status" value="1"/>
</dbReference>
<dbReference type="Pfam" id="PF14027">
    <property type="entry name" value="Questin_oxidase"/>
    <property type="match status" value="1"/>
</dbReference>
<dbReference type="AlphaFoldDB" id="A0AA39XKZ1"/>